<keyword evidence="2" id="KW-0472">Membrane</keyword>
<reference evidence="3" key="1">
    <citation type="journal article" date="2020" name="Nat. Commun.">
        <title>Large-scale genome sequencing of mycorrhizal fungi provides insights into the early evolution of symbiotic traits.</title>
        <authorList>
            <person name="Miyauchi S."/>
            <person name="Kiss E."/>
            <person name="Kuo A."/>
            <person name="Drula E."/>
            <person name="Kohler A."/>
            <person name="Sanchez-Garcia M."/>
            <person name="Morin E."/>
            <person name="Andreopoulos B."/>
            <person name="Barry K.W."/>
            <person name="Bonito G."/>
            <person name="Buee M."/>
            <person name="Carver A."/>
            <person name="Chen C."/>
            <person name="Cichocki N."/>
            <person name="Clum A."/>
            <person name="Culley D."/>
            <person name="Crous P.W."/>
            <person name="Fauchery L."/>
            <person name="Girlanda M."/>
            <person name="Hayes R.D."/>
            <person name="Keri Z."/>
            <person name="LaButti K."/>
            <person name="Lipzen A."/>
            <person name="Lombard V."/>
            <person name="Magnuson J."/>
            <person name="Maillard F."/>
            <person name="Murat C."/>
            <person name="Nolan M."/>
            <person name="Ohm R.A."/>
            <person name="Pangilinan J."/>
            <person name="Pereira M.F."/>
            <person name="Perotto S."/>
            <person name="Peter M."/>
            <person name="Pfister S."/>
            <person name="Riley R."/>
            <person name="Sitrit Y."/>
            <person name="Stielow J.B."/>
            <person name="Szollosi G."/>
            <person name="Zifcakova L."/>
            <person name="Stursova M."/>
            <person name="Spatafora J.W."/>
            <person name="Tedersoo L."/>
            <person name="Vaario L.M."/>
            <person name="Yamada A."/>
            <person name="Yan M."/>
            <person name="Wang P."/>
            <person name="Xu J."/>
            <person name="Bruns T."/>
            <person name="Baldrian P."/>
            <person name="Vilgalys R."/>
            <person name="Dunand C."/>
            <person name="Henrissat B."/>
            <person name="Grigoriev I.V."/>
            <person name="Hibbett D."/>
            <person name="Nagy L.G."/>
            <person name="Martin F.M."/>
        </authorList>
    </citation>
    <scope>NUCLEOTIDE SEQUENCE</scope>
    <source>
        <strain evidence="3">UP504</strain>
    </source>
</reference>
<feature type="region of interest" description="Disordered" evidence="1">
    <location>
        <begin position="27"/>
        <end position="48"/>
    </location>
</feature>
<dbReference type="AlphaFoldDB" id="A0A9P6ANF7"/>
<evidence type="ECO:0000313" key="3">
    <source>
        <dbReference type="EMBL" id="KAF9508485.1"/>
    </source>
</evidence>
<evidence type="ECO:0000313" key="4">
    <source>
        <dbReference type="Proteomes" id="UP000886523"/>
    </source>
</evidence>
<feature type="compositionally biased region" description="Polar residues" evidence="1">
    <location>
        <begin position="39"/>
        <end position="48"/>
    </location>
</feature>
<proteinExistence type="predicted"/>
<dbReference type="EMBL" id="MU129057">
    <property type="protein sequence ID" value="KAF9508485.1"/>
    <property type="molecule type" value="Genomic_DNA"/>
</dbReference>
<feature type="transmembrane region" description="Helical" evidence="2">
    <location>
        <begin position="63"/>
        <end position="94"/>
    </location>
</feature>
<comment type="caution">
    <text evidence="3">The sequence shown here is derived from an EMBL/GenBank/DDBJ whole genome shotgun (WGS) entry which is preliminary data.</text>
</comment>
<protein>
    <submittedName>
        <fullName evidence="3">Uncharacterized protein</fullName>
    </submittedName>
</protein>
<accession>A0A9P6ANF7</accession>
<dbReference type="OrthoDB" id="7475980at2759"/>
<gene>
    <name evidence="3" type="ORF">BS47DRAFT_1397722</name>
</gene>
<keyword evidence="2" id="KW-1133">Transmembrane helix</keyword>
<name>A0A9P6ANF7_9AGAM</name>
<evidence type="ECO:0000256" key="1">
    <source>
        <dbReference type="SAM" id="MobiDB-lite"/>
    </source>
</evidence>
<evidence type="ECO:0000256" key="2">
    <source>
        <dbReference type="SAM" id="Phobius"/>
    </source>
</evidence>
<organism evidence="3 4">
    <name type="scientific">Hydnum rufescens UP504</name>
    <dbReference type="NCBI Taxonomy" id="1448309"/>
    <lineage>
        <taxon>Eukaryota</taxon>
        <taxon>Fungi</taxon>
        <taxon>Dikarya</taxon>
        <taxon>Basidiomycota</taxon>
        <taxon>Agaricomycotina</taxon>
        <taxon>Agaricomycetes</taxon>
        <taxon>Cantharellales</taxon>
        <taxon>Hydnaceae</taxon>
        <taxon>Hydnum</taxon>
    </lineage>
</organism>
<dbReference type="Proteomes" id="UP000886523">
    <property type="component" value="Unassembled WGS sequence"/>
</dbReference>
<keyword evidence="4" id="KW-1185">Reference proteome</keyword>
<sequence>MGRWFWKCENGGCRFWCWSNHCGASEPPTPQPEDFQMRGTPQLSVPQSSVPQARLSPVVRPQIGIATIVVTAVVVLSIVVPSIAIPAIIIPAIIVPPSVVPAINLSPIGATIELQEVTEALEAMTQSRDEAHLVLGNILVALNTIPRKAFVKFSARHRFSFASGILSGSIQKAFAKFSARRRLSLMSGILSGSIQKALAKFSARHRLSLTSGILSGTIQGTRQVQC</sequence>
<keyword evidence="2" id="KW-0812">Transmembrane</keyword>